<proteinExistence type="predicted"/>
<accession>A0A0M4RA74</accession>
<dbReference type="EMBL" id="KT591491">
    <property type="protein sequence ID" value="ALF00562.1"/>
    <property type="molecule type" value="Genomic_DNA"/>
</dbReference>
<feature type="domain" description="LtfC/p132/Gp6 beta-sandwich" evidence="1">
    <location>
        <begin position="13"/>
        <end position="106"/>
    </location>
</feature>
<dbReference type="InterPro" id="IPR055688">
    <property type="entry name" value="LtfC/p132/Gp6_b-sand"/>
</dbReference>
<name>A0A0M4RA74_9CAUD</name>
<evidence type="ECO:0000259" key="1">
    <source>
        <dbReference type="Pfam" id="PF23926"/>
    </source>
</evidence>
<protein>
    <recommendedName>
        <fullName evidence="1">LtfC/p132/Gp6 beta-sandwich domain-containing protein</fullName>
    </recommendedName>
</protein>
<organism evidence="2 3">
    <name type="scientific">Mycobacterium phage Bricole</name>
    <dbReference type="NCBI Taxonomy" id="1718601"/>
    <lineage>
        <taxon>Viruses</taxon>
        <taxon>Duplodnaviria</taxon>
        <taxon>Heunggongvirae</taxon>
        <taxon>Uroviricota</taxon>
        <taxon>Caudoviricetes</taxon>
        <taxon>Vilmaviridae</taxon>
        <taxon>Mclasvirinae</taxon>
        <taxon>Bongovirus</taxon>
        <taxon>Bongovirus bongo</taxon>
    </lineage>
</organism>
<reference evidence="2 3" key="1">
    <citation type="submission" date="2015-08" db="EMBL/GenBank/DDBJ databases">
        <authorList>
            <person name="Barekzi N."/>
            <person name="Doss J.H."/>
            <person name="Bluford J."/>
            <person name="Fizer S."/>
            <person name="Garofalo A.E."/>
            <person name="Gasalao M.B."/>
            <person name="Griffin J."/>
            <person name="Henderson C.M."/>
            <person name="Hyre A.N."/>
            <person name="Irons L.B."/>
            <person name="Jafree E."/>
            <person name="Kanda K."/>
            <person name="Matthews D."/>
            <person name="Mclaren B."/>
            <person name="Moriarty A."/>
            <person name="Northam N."/>
            <person name="Ryan M."/>
            <person name="Smith D.E."/>
            <person name="Vanselow D."/>
            <person name="Welch J."/>
            <person name="Gauthier D."/>
            <person name="Anders K.R."/>
            <person name="Bradley K.W."/>
            <person name="Asai D.J."/>
            <person name="Bowman C.A."/>
            <person name="Russell D.A."/>
            <person name="Pope W.H."/>
            <person name="Jacobs-Sera D."/>
            <person name="Hendrix R.W."/>
            <person name="Hatfull G.F."/>
        </authorList>
    </citation>
    <scope>NUCLEOTIDE SEQUENCE [LARGE SCALE GENOMIC DNA]</scope>
</reference>
<evidence type="ECO:0000313" key="2">
    <source>
        <dbReference type="EMBL" id="ALF00562.1"/>
    </source>
</evidence>
<evidence type="ECO:0000313" key="3">
    <source>
        <dbReference type="Proteomes" id="UP000221469"/>
    </source>
</evidence>
<dbReference type="Proteomes" id="UP000221469">
    <property type="component" value="Segment"/>
</dbReference>
<dbReference type="Pfam" id="PF23926">
    <property type="entry name" value="LtfC"/>
    <property type="match status" value="1"/>
</dbReference>
<sequence length="332" mass="36840">MASFTPIVPVRSNRPLELQRGNTLRYRYTLSGNKTFPAGTSAVLTVSNTYGQVVGAFIGTVAGKTIEFVEGPEISDTLARTDTWTLSVTYPGETHPTMLEQGQIIRVEAPFPDQPAMSPEFEGVRYEYHFGTPGFVKDPSWRILNGHPRVYDNSFRSLPNAVSSGSLFGGDLTFFDDVCMLWFAPLATDIVRLTYNTIRPIDNSNGEVWTIICSNYDATNWAGFHHKQVFGIGSWDDDEISVVTGTGPTTFTKRETESYDTVNNQAYTAEYNPVSNTYSLYVGTSLEPLISWTDETNVVDHGEGERYVGFGFKSALLYAGVQVSDWYIANTP</sequence>
<gene>
    <name evidence="2" type="ORF">SEA_BRICOLE_34</name>
</gene>